<keyword evidence="2" id="KW-0805">Transcription regulation</keyword>
<dbReference type="Pfam" id="PF03466">
    <property type="entry name" value="LysR_substrate"/>
    <property type="match status" value="1"/>
</dbReference>
<dbReference type="InterPro" id="IPR005119">
    <property type="entry name" value="LysR_subst-bd"/>
</dbReference>
<dbReference type="FunFam" id="1.10.10.10:FF:000001">
    <property type="entry name" value="LysR family transcriptional regulator"/>
    <property type="match status" value="1"/>
</dbReference>
<dbReference type="GO" id="GO:0003700">
    <property type="term" value="F:DNA-binding transcription factor activity"/>
    <property type="evidence" value="ECO:0007669"/>
    <property type="project" value="InterPro"/>
</dbReference>
<feature type="region of interest" description="Disordered" evidence="5">
    <location>
        <begin position="1"/>
        <end position="32"/>
    </location>
</feature>
<dbReference type="Pfam" id="PF00126">
    <property type="entry name" value="HTH_1"/>
    <property type="match status" value="1"/>
</dbReference>
<dbReference type="InterPro" id="IPR036388">
    <property type="entry name" value="WH-like_DNA-bd_sf"/>
</dbReference>
<proteinExistence type="inferred from homology"/>
<dbReference type="Gene3D" id="1.10.10.10">
    <property type="entry name" value="Winged helix-like DNA-binding domain superfamily/Winged helix DNA-binding domain"/>
    <property type="match status" value="1"/>
</dbReference>
<feature type="compositionally biased region" description="Basic and acidic residues" evidence="5">
    <location>
        <begin position="21"/>
        <end position="30"/>
    </location>
</feature>
<evidence type="ECO:0000256" key="2">
    <source>
        <dbReference type="ARBA" id="ARBA00023015"/>
    </source>
</evidence>
<dbReference type="GO" id="GO:0032993">
    <property type="term" value="C:protein-DNA complex"/>
    <property type="evidence" value="ECO:0007669"/>
    <property type="project" value="TreeGrafter"/>
</dbReference>
<comment type="similarity">
    <text evidence="1">Belongs to the LysR transcriptional regulatory family.</text>
</comment>
<name>A0A7K1LC72_9ACTN</name>
<keyword evidence="8" id="KW-1185">Reference proteome</keyword>
<evidence type="ECO:0000259" key="6">
    <source>
        <dbReference type="PROSITE" id="PS50931"/>
    </source>
</evidence>
<dbReference type="SUPFAM" id="SSF53850">
    <property type="entry name" value="Periplasmic binding protein-like II"/>
    <property type="match status" value="1"/>
</dbReference>
<dbReference type="CDD" id="cd05466">
    <property type="entry name" value="PBP2_LTTR_substrate"/>
    <property type="match status" value="1"/>
</dbReference>
<evidence type="ECO:0000256" key="5">
    <source>
        <dbReference type="SAM" id="MobiDB-lite"/>
    </source>
</evidence>
<feature type="domain" description="HTH lysR-type" evidence="6">
    <location>
        <begin position="61"/>
        <end position="118"/>
    </location>
</feature>
<organism evidence="7 8">
    <name type="scientific">Actinomadura litoris</name>
    <dbReference type="NCBI Taxonomy" id="2678616"/>
    <lineage>
        <taxon>Bacteria</taxon>
        <taxon>Bacillati</taxon>
        <taxon>Actinomycetota</taxon>
        <taxon>Actinomycetes</taxon>
        <taxon>Streptosporangiales</taxon>
        <taxon>Thermomonosporaceae</taxon>
        <taxon>Actinomadura</taxon>
    </lineage>
</organism>
<dbReference type="AlphaFoldDB" id="A0A7K1LC72"/>
<evidence type="ECO:0000313" key="7">
    <source>
        <dbReference type="EMBL" id="MUN42018.1"/>
    </source>
</evidence>
<comment type="caution">
    <text evidence="7">The sequence shown here is derived from an EMBL/GenBank/DDBJ whole genome shotgun (WGS) entry which is preliminary data.</text>
</comment>
<dbReference type="InterPro" id="IPR000847">
    <property type="entry name" value="LysR_HTH_N"/>
</dbReference>
<keyword evidence="3" id="KW-0238">DNA-binding</keyword>
<dbReference type="PROSITE" id="PS50931">
    <property type="entry name" value="HTH_LYSR"/>
    <property type="match status" value="1"/>
</dbReference>
<evidence type="ECO:0000256" key="3">
    <source>
        <dbReference type="ARBA" id="ARBA00023125"/>
    </source>
</evidence>
<dbReference type="PRINTS" id="PR00039">
    <property type="entry name" value="HTHLYSR"/>
</dbReference>
<dbReference type="PANTHER" id="PTHR30346:SF29">
    <property type="entry name" value="LYSR SUBSTRATE-BINDING"/>
    <property type="match status" value="1"/>
</dbReference>
<dbReference type="SUPFAM" id="SSF46785">
    <property type="entry name" value="Winged helix' DNA-binding domain"/>
    <property type="match status" value="1"/>
</dbReference>
<accession>A0A7K1LC72</accession>
<gene>
    <name evidence="7" type="ORF">GNZ18_36350</name>
</gene>
<evidence type="ECO:0000313" key="8">
    <source>
        <dbReference type="Proteomes" id="UP000432015"/>
    </source>
</evidence>
<protein>
    <submittedName>
        <fullName evidence="7">LysR family transcriptional regulator</fullName>
    </submittedName>
</protein>
<dbReference type="Proteomes" id="UP000432015">
    <property type="component" value="Unassembled WGS sequence"/>
</dbReference>
<dbReference type="PANTHER" id="PTHR30346">
    <property type="entry name" value="TRANSCRIPTIONAL DUAL REGULATOR HCAR-RELATED"/>
    <property type="match status" value="1"/>
</dbReference>
<sequence length="358" mass="37475">MDDPGADRGVGGAEVGGQAHEGGREGRGDGHAWSLRRAARRAWPDPSPGRPILPTVRAEALDPVLLRTFVAVAELGSFTAAAAAGGYTQSAVSRQIATLEDVCGVELFARGARGVRPTPAGEYLLPHARGLLDRLAGTARAIEGLRRLDTGTLRLGAFPTANAALVPRALARFRARHPGVEVALREGTTERLLPKLEAGDLDLAVVSTHKVTSIDAADLVPLREDALLVALPTGHRLAARRRVPLAGLADEPWIVADDPEAVAALRARCEAAGFTPATPLRVAEWISKLGLVAEGFGVTFVPALAADAAARGGLVLRPIAPDPPRRTVYAAVARHARRSPPAAAFLIDLKETAAALRT</sequence>
<dbReference type="EMBL" id="WOFH01000017">
    <property type="protein sequence ID" value="MUN42018.1"/>
    <property type="molecule type" value="Genomic_DNA"/>
</dbReference>
<dbReference type="Gene3D" id="3.40.190.10">
    <property type="entry name" value="Periplasmic binding protein-like II"/>
    <property type="match status" value="2"/>
</dbReference>
<evidence type="ECO:0000256" key="1">
    <source>
        <dbReference type="ARBA" id="ARBA00009437"/>
    </source>
</evidence>
<evidence type="ECO:0000256" key="4">
    <source>
        <dbReference type="ARBA" id="ARBA00023163"/>
    </source>
</evidence>
<dbReference type="InterPro" id="IPR036390">
    <property type="entry name" value="WH_DNA-bd_sf"/>
</dbReference>
<dbReference type="GO" id="GO:0003677">
    <property type="term" value="F:DNA binding"/>
    <property type="evidence" value="ECO:0007669"/>
    <property type="project" value="UniProtKB-KW"/>
</dbReference>
<reference evidence="7 8" key="1">
    <citation type="submission" date="2019-11" db="EMBL/GenBank/DDBJ databases">
        <authorList>
            <person name="Cao P."/>
        </authorList>
    </citation>
    <scope>NUCLEOTIDE SEQUENCE [LARGE SCALE GENOMIC DNA]</scope>
    <source>
        <strain evidence="7 8">NEAU-AAG5</strain>
    </source>
</reference>
<keyword evidence="4" id="KW-0804">Transcription</keyword>